<comment type="caution">
    <text evidence="3">The sequence shown here is derived from an EMBL/GenBank/DDBJ whole genome shotgun (WGS) entry which is preliminary data.</text>
</comment>
<feature type="region of interest" description="Disordered" evidence="1">
    <location>
        <begin position="1"/>
        <end position="93"/>
    </location>
</feature>
<gene>
    <name evidence="3" type="ORF">CPB83DRAFT_842550</name>
</gene>
<evidence type="ECO:0000313" key="3">
    <source>
        <dbReference type="EMBL" id="KAF9534580.1"/>
    </source>
</evidence>
<feature type="region of interest" description="Disordered" evidence="1">
    <location>
        <begin position="128"/>
        <end position="168"/>
    </location>
</feature>
<feature type="compositionally biased region" description="Basic and acidic residues" evidence="1">
    <location>
        <begin position="14"/>
        <end position="26"/>
    </location>
</feature>
<accession>A0A9P6ETH0</accession>
<proteinExistence type="predicted"/>
<keyword evidence="4" id="KW-1185">Reference proteome</keyword>
<keyword evidence="2" id="KW-0472">Membrane</keyword>
<keyword evidence="2" id="KW-1133">Transmembrane helix</keyword>
<evidence type="ECO:0000256" key="2">
    <source>
        <dbReference type="SAM" id="Phobius"/>
    </source>
</evidence>
<evidence type="ECO:0000313" key="4">
    <source>
        <dbReference type="Proteomes" id="UP000807306"/>
    </source>
</evidence>
<feature type="transmembrane region" description="Helical" evidence="2">
    <location>
        <begin position="276"/>
        <end position="299"/>
    </location>
</feature>
<keyword evidence="2" id="KW-0812">Transmembrane</keyword>
<organism evidence="3 4">
    <name type="scientific">Crepidotus variabilis</name>
    <dbReference type="NCBI Taxonomy" id="179855"/>
    <lineage>
        <taxon>Eukaryota</taxon>
        <taxon>Fungi</taxon>
        <taxon>Dikarya</taxon>
        <taxon>Basidiomycota</taxon>
        <taxon>Agaricomycotina</taxon>
        <taxon>Agaricomycetes</taxon>
        <taxon>Agaricomycetidae</taxon>
        <taxon>Agaricales</taxon>
        <taxon>Agaricineae</taxon>
        <taxon>Crepidotaceae</taxon>
        <taxon>Crepidotus</taxon>
    </lineage>
</organism>
<feature type="compositionally biased region" description="Acidic residues" evidence="1">
    <location>
        <begin position="128"/>
        <end position="137"/>
    </location>
</feature>
<dbReference type="AlphaFoldDB" id="A0A9P6ETH0"/>
<dbReference type="EMBL" id="MU157825">
    <property type="protein sequence ID" value="KAF9534580.1"/>
    <property type="molecule type" value="Genomic_DNA"/>
</dbReference>
<feature type="compositionally biased region" description="Polar residues" evidence="1">
    <location>
        <begin position="139"/>
        <end position="153"/>
    </location>
</feature>
<name>A0A9P6ETH0_9AGAR</name>
<evidence type="ECO:0000256" key="1">
    <source>
        <dbReference type="SAM" id="MobiDB-lite"/>
    </source>
</evidence>
<sequence>MKGHKSALCQLRSPSEDGHGSSDKENASVFEDEQEDADWFRASPPPHSPTPISRSSGHGARTVVASHAPSGASNTPSYPRRPMTPEASWAPPPTGVPFHRKNPYIINHNLKVLSPVRRTNSWVSTEMADDEEVEDIDTPTGSFSMTDSTSSARRGTHRNGASGPPQAVLGGPVVLDTAGNRILGIDLSTIGDNLKAILRQAEEAGLMAAIVRPRIGYNRGTIDVRDEADADKHTTVFVATGPDTLSINMVYGETLQKTKLMNDEIAGNLKVQGTRFWIVAFFVVFLATVFGVGVSKYVAGMFDL</sequence>
<dbReference type="Proteomes" id="UP000807306">
    <property type="component" value="Unassembled WGS sequence"/>
</dbReference>
<reference evidence="3" key="1">
    <citation type="submission" date="2020-11" db="EMBL/GenBank/DDBJ databases">
        <authorList>
            <consortium name="DOE Joint Genome Institute"/>
            <person name="Ahrendt S."/>
            <person name="Riley R."/>
            <person name="Andreopoulos W."/>
            <person name="Labutti K."/>
            <person name="Pangilinan J."/>
            <person name="Ruiz-Duenas F.J."/>
            <person name="Barrasa J.M."/>
            <person name="Sanchez-Garcia M."/>
            <person name="Camarero S."/>
            <person name="Miyauchi S."/>
            <person name="Serrano A."/>
            <person name="Linde D."/>
            <person name="Babiker R."/>
            <person name="Drula E."/>
            <person name="Ayuso-Fernandez I."/>
            <person name="Pacheco R."/>
            <person name="Padilla G."/>
            <person name="Ferreira P."/>
            <person name="Barriuso J."/>
            <person name="Kellner H."/>
            <person name="Castanera R."/>
            <person name="Alfaro M."/>
            <person name="Ramirez L."/>
            <person name="Pisabarro A.G."/>
            <person name="Kuo A."/>
            <person name="Tritt A."/>
            <person name="Lipzen A."/>
            <person name="He G."/>
            <person name="Yan M."/>
            <person name="Ng V."/>
            <person name="Cullen D."/>
            <person name="Martin F."/>
            <person name="Rosso M.-N."/>
            <person name="Henrissat B."/>
            <person name="Hibbett D."/>
            <person name="Martinez A.T."/>
            <person name="Grigoriev I.V."/>
        </authorList>
    </citation>
    <scope>NUCLEOTIDE SEQUENCE</scope>
    <source>
        <strain evidence="3">CBS 506.95</strain>
    </source>
</reference>
<protein>
    <submittedName>
        <fullName evidence="3">Uncharacterized protein</fullName>
    </submittedName>
</protein>